<reference evidence="1" key="1">
    <citation type="submission" date="2022-02" db="EMBL/GenBank/DDBJ databases">
        <title>Plant Genome Project.</title>
        <authorList>
            <person name="Zhang R.-G."/>
        </authorList>
    </citation>
    <scope>NUCLEOTIDE SEQUENCE</scope>
    <source>
        <strain evidence="1">AT1</strain>
    </source>
</reference>
<organism evidence="1 2">
    <name type="scientific">Rhododendron molle</name>
    <name type="common">Chinese azalea</name>
    <name type="synonym">Azalea mollis</name>
    <dbReference type="NCBI Taxonomy" id="49168"/>
    <lineage>
        <taxon>Eukaryota</taxon>
        <taxon>Viridiplantae</taxon>
        <taxon>Streptophyta</taxon>
        <taxon>Embryophyta</taxon>
        <taxon>Tracheophyta</taxon>
        <taxon>Spermatophyta</taxon>
        <taxon>Magnoliopsida</taxon>
        <taxon>eudicotyledons</taxon>
        <taxon>Gunneridae</taxon>
        <taxon>Pentapetalae</taxon>
        <taxon>asterids</taxon>
        <taxon>Ericales</taxon>
        <taxon>Ericaceae</taxon>
        <taxon>Ericoideae</taxon>
        <taxon>Rhodoreae</taxon>
        <taxon>Rhododendron</taxon>
    </lineage>
</organism>
<protein>
    <submittedName>
        <fullName evidence="1">Uncharacterized protein</fullName>
    </submittedName>
</protein>
<accession>A0ACC0QBK5</accession>
<comment type="caution">
    <text evidence="1">The sequence shown here is derived from an EMBL/GenBank/DDBJ whole genome shotgun (WGS) entry which is preliminary data.</text>
</comment>
<sequence>MSFTQTIIWVLCSLLSWFFFYGFSELFMTVTRLAVFYKQRDLYFYPAWSYAIPSTILKVLSTMVLLFAVHFVAISMFRFVASVCCTMVASVAVGSLLILSAFSFSGFVIPKASMPTWLKWGFWVFPLSYGEIGLVVNEFLAPRWQKMLWLIPVRILCTFKSWSFQDYLIDSKNQKIRIGAAIPYDNVVLRYIADTEFVKKYSTLYELGDVFEWDVADAFKTWIKAILPQRPRFIQPYCRSSKYLMLDVDLPIIDYVMVIAYLPISYRATRHAFRTAILVKVDILEKLKLTERLNCFYLQSGYKEITLVVRGAQWPMQYDGAYFYGQIWETFVAAYNLRAGRILILSPDIKLQ</sequence>
<evidence type="ECO:0000313" key="2">
    <source>
        <dbReference type="Proteomes" id="UP001062846"/>
    </source>
</evidence>
<gene>
    <name evidence="1" type="ORF">RHMOL_Rhmol01G0367200</name>
</gene>
<evidence type="ECO:0000313" key="1">
    <source>
        <dbReference type="EMBL" id="KAI8574607.1"/>
    </source>
</evidence>
<name>A0ACC0QBK5_RHOML</name>
<keyword evidence="2" id="KW-1185">Reference proteome</keyword>
<proteinExistence type="predicted"/>
<dbReference type="EMBL" id="CM046388">
    <property type="protein sequence ID" value="KAI8574607.1"/>
    <property type="molecule type" value="Genomic_DNA"/>
</dbReference>
<dbReference type="Proteomes" id="UP001062846">
    <property type="component" value="Chromosome 1"/>
</dbReference>